<proteinExistence type="predicted"/>
<protein>
    <submittedName>
        <fullName evidence="1">Uncharacterized protein</fullName>
    </submittedName>
</protein>
<gene>
    <name evidence="2" type="ORF">FUT82_03510</name>
    <name evidence="1" type="ORF">TPHV1_40021</name>
</gene>
<reference evidence="2 4" key="3">
    <citation type="submission" date="2019-08" db="EMBL/GenBank/DDBJ databases">
        <authorList>
            <person name="Kuhnert P."/>
        </authorList>
    </citation>
    <scope>NUCLEOTIDE SEQUENCE [LARGE SCALE GENOMIC DNA]</scope>
    <source>
        <strain evidence="2 4">B36.5</strain>
    </source>
</reference>
<keyword evidence="3" id="KW-1185">Reference proteome</keyword>
<dbReference type="AlphaFoldDB" id="A0A0B7GVL4"/>
<name>A0A0B7GVL4_TREPH</name>
<reference evidence="3" key="2">
    <citation type="submission" date="2015-01" db="EMBL/GenBank/DDBJ databases">
        <authorList>
            <person name="Manzoor Shahid"/>
            <person name="Zubair Saima"/>
        </authorList>
    </citation>
    <scope>NUCLEOTIDE SEQUENCE [LARGE SCALE GENOMIC DNA]</scope>
    <source>
        <strain evidence="3">V1</strain>
    </source>
</reference>
<evidence type="ECO:0000313" key="3">
    <source>
        <dbReference type="Proteomes" id="UP000042527"/>
    </source>
</evidence>
<evidence type="ECO:0000313" key="1">
    <source>
        <dbReference type="EMBL" id="CEM62518.1"/>
    </source>
</evidence>
<dbReference type="Proteomes" id="UP000323594">
    <property type="component" value="Chromosome"/>
</dbReference>
<dbReference type="Proteomes" id="UP000042527">
    <property type="component" value="Unassembled WGS sequence"/>
</dbReference>
<reference evidence="1" key="1">
    <citation type="submission" date="2015-01" db="EMBL/GenBank/DDBJ databases">
        <authorList>
            <person name="Xiang T."/>
            <person name="Song Y."/>
            <person name="Huang L."/>
            <person name="Wang B."/>
            <person name="Wu P."/>
        </authorList>
    </citation>
    <scope>NUCLEOTIDE SEQUENCE [LARGE SCALE GENOMIC DNA]</scope>
    <source>
        <strain evidence="1">V1</strain>
    </source>
</reference>
<accession>A0A0B7GVL4</accession>
<sequence length="106" mass="12140">MAKKIIDWTFDWSIQDGKLAPDIGRIVMLGECVIYSNGPAQDHNDLCFALAAKFGLSNSVTRSSAFRFYYRKLKSDLLQISPVRKIDYDFVKNNPRLFDANIQPCF</sequence>
<dbReference type="RefSeq" id="WP_044634847.1">
    <property type="nucleotide sequence ID" value="NZ_CDNC01000034.1"/>
</dbReference>
<organism evidence="1 3">
    <name type="scientific">Treponema phagedenis</name>
    <dbReference type="NCBI Taxonomy" id="162"/>
    <lineage>
        <taxon>Bacteria</taxon>
        <taxon>Pseudomonadati</taxon>
        <taxon>Spirochaetota</taxon>
        <taxon>Spirochaetia</taxon>
        <taxon>Spirochaetales</taxon>
        <taxon>Treponemataceae</taxon>
        <taxon>Treponema</taxon>
    </lineage>
</organism>
<dbReference type="EMBL" id="CP042817">
    <property type="protein sequence ID" value="QEJ97143.1"/>
    <property type="molecule type" value="Genomic_DNA"/>
</dbReference>
<evidence type="ECO:0000313" key="4">
    <source>
        <dbReference type="Proteomes" id="UP000323594"/>
    </source>
</evidence>
<dbReference type="EMBL" id="CDNC01000034">
    <property type="protein sequence ID" value="CEM62518.1"/>
    <property type="molecule type" value="Genomic_DNA"/>
</dbReference>
<evidence type="ECO:0000313" key="2">
    <source>
        <dbReference type="EMBL" id="QEJ97143.1"/>
    </source>
</evidence>